<feature type="region of interest" description="Disordered" evidence="1">
    <location>
        <begin position="1"/>
        <end position="65"/>
    </location>
</feature>
<proteinExistence type="predicted"/>
<reference evidence="2" key="1">
    <citation type="submission" date="2020-05" db="EMBL/GenBank/DDBJ databases">
        <authorList>
            <person name="Chiriac C."/>
            <person name="Salcher M."/>
            <person name="Ghai R."/>
            <person name="Kavagutti S V."/>
        </authorList>
    </citation>
    <scope>NUCLEOTIDE SEQUENCE</scope>
</reference>
<name>A0A6J7CSV4_9ZZZZ</name>
<feature type="compositionally biased region" description="Low complexity" evidence="1">
    <location>
        <begin position="7"/>
        <end position="21"/>
    </location>
</feature>
<organism evidence="2">
    <name type="scientific">freshwater metagenome</name>
    <dbReference type="NCBI Taxonomy" id="449393"/>
    <lineage>
        <taxon>unclassified sequences</taxon>
        <taxon>metagenomes</taxon>
        <taxon>ecological metagenomes</taxon>
    </lineage>
</organism>
<protein>
    <submittedName>
        <fullName evidence="2">Unannotated protein</fullName>
    </submittedName>
</protein>
<feature type="compositionally biased region" description="Polar residues" evidence="1">
    <location>
        <begin position="22"/>
        <end position="39"/>
    </location>
</feature>
<sequence length="96" mass="9947">MVVTPEKAPAMSGGKAMAASASTTDNSRNSIPIANTRAKSSPIVGMARETEPSPMTNSSPRPKCPIATPSGIATIAATTIARNVRPKCSEVRFHNP</sequence>
<evidence type="ECO:0000313" key="2">
    <source>
        <dbReference type="EMBL" id="CAB4860876.1"/>
    </source>
</evidence>
<evidence type="ECO:0000256" key="1">
    <source>
        <dbReference type="SAM" id="MobiDB-lite"/>
    </source>
</evidence>
<dbReference type="EMBL" id="CAFBLF010000042">
    <property type="protein sequence ID" value="CAB4860876.1"/>
    <property type="molecule type" value="Genomic_DNA"/>
</dbReference>
<gene>
    <name evidence="2" type="ORF">UFOPK3339_00401</name>
</gene>
<dbReference type="AlphaFoldDB" id="A0A6J7CSV4"/>
<accession>A0A6J7CSV4</accession>